<reference evidence="3 4" key="1">
    <citation type="submission" date="2018-06" db="EMBL/GenBank/DDBJ databases">
        <title>Genomic Encyclopedia of Archaeal and Bacterial Type Strains, Phase II (KMG-II): from individual species to whole genera.</title>
        <authorList>
            <person name="Goeker M."/>
        </authorList>
    </citation>
    <scope>NUCLEOTIDE SEQUENCE [LARGE SCALE GENOMIC DNA]</scope>
    <source>
        <strain evidence="3 4">ATCC BAA-1881</strain>
    </source>
</reference>
<dbReference type="RefSeq" id="WP_111322877.1">
    <property type="nucleotide sequence ID" value="NZ_BIFX01000001.1"/>
</dbReference>
<dbReference type="FunFam" id="3.20.20.100:FF:000004">
    <property type="entry name" value="Oxidoreductase, aldo/keto reductase"/>
    <property type="match status" value="1"/>
</dbReference>
<evidence type="ECO:0000313" key="3">
    <source>
        <dbReference type="EMBL" id="PZW29469.1"/>
    </source>
</evidence>
<dbReference type="GO" id="GO:0016491">
    <property type="term" value="F:oxidoreductase activity"/>
    <property type="evidence" value="ECO:0007669"/>
    <property type="project" value="UniProtKB-KW"/>
</dbReference>
<evidence type="ECO:0000313" key="4">
    <source>
        <dbReference type="Proteomes" id="UP000248806"/>
    </source>
</evidence>
<evidence type="ECO:0000259" key="2">
    <source>
        <dbReference type="Pfam" id="PF00248"/>
    </source>
</evidence>
<dbReference type="EMBL" id="QKUF01000008">
    <property type="protein sequence ID" value="PZW29469.1"/>
    <property type="molecule type" value="Genomic_DNA"/>
</dbReference>
<organism evidence="3 4">
    <name type="scientific">Thermosporothrix hazakensis</name>
    <dbReference type="NCBI Taxonomy" id="644383"/>
    <lineage>
        <taxon>Bacteria</taxon>
        <taxon>Bacillati</taxon>
        <taxon>Chloroflexota</taxon>
        <taxon>Ktedonobacteria</taxon>
        <taxon>Ktedonobacterales</taxon>
        <taxon>Thermosporotrichaceae</taxon>
        <taxon>Thermosporothrix</taxon>
    </lineage>
</organism>
<protein>
    <submittedName>
        <fullName evidence="3">Aryl-alcohol dehydrogenase-like predicted oxidoreductase</fullName>
    </submittedName>
</protein>
<gene>
    <name evidence="3" type="ORF">EI42_02765</name>
</gene>
<dbReference type="Proteomes" id="UP000248806">
    <property type="component" value="Unassembled WGS sequence"/>
</dbReference>
<dbReference type="Gene3D" id="3.20.20.100">
    <property type="entry name" value="NADP-dependent oxidoreductase domain"/>
    <property type="match status" value="1"/>
</dbReference>
<dbReference type="SUPFAM" id="SSF51430">
    <property type="entry name" value="NAD(P)-linked oxidoreductase"/>
    <property type="match status" value="1"/>
</dbReference>
<name>A0A326U855_THEHA</name>
<dbReference type="PANTHER" id="PTHR43364:SF6">
    <property type="entry name" value="OXIDOREDUCTASE-RELATED"/>
    <property type="match status" value="1"/>
</dbReference>
<proteinExistence type="predicted"/>
<dbReference type="AlphaFoldDB" id="A0A326U855"/>
<dbReference type="InterPro" id="IPR036812">
    <property type="entry name" value="NAD(P)_OxRdtase_dom_sf"/>
</dbReference>
<dbReference type="CDD" id="cd19081">
    <property type="entry name" value="AKR_AKR9C1"/>
    <property type="match status" value="1"/>
</dbReference>
<dbReference type="GO" id="GO:0005829">
    <property type="term" value="C:cytosol"/>
    <property type="evidence" value="ECO:0007669"/>
    <property type="project" value="UniProtKB-ARBA"/>
</dbReference>
<accession>A0A326U855</accession>
<sequence>MHYRRLGRTGLKVSALCLGAMQWGYTTDEKTAFAVMDAFVERGGTFFDTADFYSRWISEELAGISETIIGRWLKARQNRDRVVIATKVYQPMGTGPNDRGLSRQHIIQAVEDSLRRLQTDYIDLYQAHAFDAETPIDETLRAFDDLQRAGKVRYVGAANYPAWRLMEALWKADTGQTVRYDSLQPHYNLVHRAEFESELQTLCEQYQLGVIPYSSLAGGFLTGKYQRNRRPESKRADSVLKRYDNKRSWAILETVERIAIEQETTPSAVALAWLLAQPTVTAPITGANSVEQLLISLAALDLSLSPAQLQKLNTVSNWQQE</sequence>
<keyword evidence="4" id="KW-1185">Reference proteome</keyword>
<evidence type="ECO:0000256" key="1">
    <source>
        <dbReference type="ARBA" id="ARBA00023002"/>
    </source>
</evidence>
<feature type="domain" description="NADP-dependent oxidoreductase" evidence="2">
    <location>
        <begin position="16"/>
        <end position="315"/>
    </location>
</feature>
<dbReference type="OrthoDB" id="9773828at2"/>
<keyword evidence="1" id="KW-0560">Oxidoreductase</keyword>
<dbReference type="InterPro" id="IPR023210">
    <property type="entry name" value="NADP_OxRdtase_dom"/>
</dbReference>
<comment type="caution">
    <text evidence="3">The sequence shown here is derived from an EMBL/GenBank/DDBJ whole genome shotgun (WGS) entry which is preliminary data.</text>
</comment>
<dbReference type="Pfam" id="PF00248">
    <property type="entry name" value="Aldo_ket_red"/>
    <property type="match status" value="1"/>
</dbReference>
<dbReference type="InterPro" id="IPR050523">
    <property type="entry name" value="AKR_Detox_Biosynth"/>
</dbReference>
<dbReference type="PANTHER" id="PTHR43364">
    <property type="entry name" value="NADH-SPECIFIC METHYLGLYOXAL REDUCTASE-RELATED"/>
    <property type="match status" value="1"/>
</dbReference>